<dbReference type="EMBL" id="KN837133">
    <property type="protein sequence ID" value="KIJ41926.1"/>
    <property type="molecule type" value="Genomic_DNA"/>
</dbReference>
<dbReference type="HOGENOM" id="CLU_2591335_0_0_1"/>
<evidence type="ECO:0000256" key="1">
    <source>
        <dbReference type="SAM" id="MobiDB-lite"/>
    </source>
</evidence>
<reference evidence="2 3" key="1">
    <citation type="submission" date="2014-06" db="EMBL/GenBank/DDBJ databases">
        <title>Evolutionary Origins and Diversification of the Mycorrhizal Mutualists.</title>
        <authorList>
            <consortium name="DOE Joint Genome Institute"/>
            <consortium name="Mycorrhizal Genomics Consortium"/>
            <person name="Kohler A."/>
            <person name="Kuo A."/>
            <person name="Nagy L.G."/>
            <person name="Floudas D."/>
            <person name="Copeland A."/>
            <person name="Barry K.W."/>
            <person name="Cichocki N."/>
            <person name="Veneault-Fourrey C."/>
            <person name="LaButti K."/>
            <person name="Lindquist E.A."/>
            <person name="Lipzen A."/>
            <person name="Lundell T."/>
            <person name="Morin E."/>
            <person name="Murat C."/>
            <person name="Riley R."/>
            <person name="Ohm R."/>
            <person name="Sun H."/>
            <person name="Tunlid A."/>
            <person name="Henrissat B."/>
            <person name="Grigoriev I.V."/>
            <person name="Hibbett D.S."/>
            <person name="Martin F."/>
        </authorList>
    </citation>
    <scope>NUCLEOTIDE SEQUENCE [LARGE SCALE GENOMIC DNA]</scope>
    <source>
        <strain evidence="2 3">SS14</strain>
    </source>
</reference>
<keyword evidence="3" id="KW-1185">Reference proteome</keyword>
<feature type="region of interest" description="Disordered" evidence="1">
    <location>
        <begin position="1"/>
        <end position="80"/>
    </location>
</feature>
<gene>
    <name evidence="2" type="ORF">M422DRAFT_31558</name>
</gene>
<evidence type="ECO:0000313" key="3">
    <source>
        <dbReference type="Proteomes" id="UP000054279"/>
    </source>
</evidence>
<dbReference type="Proteomes" id="UP000054279">
    <property type="component" value="Unassembled WGS sequence"/>
</dbReference>
<accession>A0A0C9VUJ8</accession>
<name>A0A0C9VUJ8_SPHS4</name>
<dbReference type="AlphaFoldDB" id="A0A0C9VUJ8"/>
<feature type="compositionally biased region" description="Polar residues" evidence="1">
    <location>
        <begin position="38"/>
        <end position="54"/>
    </location>
</feature>
<sequence>MKMQKRYCYADNPTTETPPFSPMSKQPRGRQPWLLKSHSPTLASNVPNLSTSSMTEEDRRDWNRSTLNQPSGTVGKSHVA</sequence>
<protein>
    <submittedName>
        <fullName evidence="2">Unplaced genomic scaffold SPHSTscaffold_58, whole genome shotgun sequence</fullName>
    </submittedName>
</protein>
<evidence type="ECO:0000313" key="2">
    <source>
        <dbReference type="EMBL" id="KIJ41926.1"/>
    </source>
</evidence>
<feature type="compositionally biased region" description="Polar residues" evidence="1">
    <location>
        <begin position="64"/>
        <end position="74"/>
    </location>
</feature>
<proteinExistence type="predicted"/>
<organism evidence="2 3">
    <name type="scientific">Sphaerobolus stellatus (strain SS14)</name>
    <dbReference type="NCBI Taxonomy" id="990650"/>
    <lineage>
        <taxon>Eukaryota</taxon>
        <taxon>Fungi</taxon>
        <taxon>Dikarya</taxon>
        <taxon>Basidiomycota</taxon>
        <taxon>Agaricomycotina</taxon>
        <taxon>Agaricomycetes</taxon>
        <taxon>Phallomycetidae</taxon>
        <taxon>Geastrales</taxon>
        <taxon>Sphaerobolaceae</taxon>
        <taxon>Sphaerobolus</taxon>
    </lineage>
</organism>